<dbReference type="HAMAP" id="MF_04110">
    <property type="entry name" value="ENDOLYSIN_T4"/>
    <property type="match status" value="1"/>
</dbReference>
<comment type="catalytic activity">
    <reaction evidence="1 7">
        <text>Hydrolysis of (1-&gt;4)-beta-linkages between N-acetylmuramic acid and N-acetyl-D-glucosamine residues in a peptidoglycan and between N-acetyl-D-glucosamine residues in chitodextrins.</text>
        <dbReference type="EC" id="3.2.1.17"/>
    </reaction>
</comment>
<sequence>MDISPEGIARIQAFEGLKLTAYQCSADKWTLVYGHTAGVKAGDTMTPGQAEAFLREDITLICLQLDILLKVTVRQNQFDALGSLLFNIGVKAFAHSTLLGKLNAGDEAGAAAEFPKWCYGTVKGKKVALRGLMARRQQEKARFEAVELSLMKAPHRVTA</sequence>
<dbReference type="InterPro" id="IPR002196">
    <property type="entry name" value="Glyco_hydro_24"/>
</dbReference>
<evidence type="ECO:0000256" key="2">
    <source>
        <dbReference type="ARBA" id="ARBA00022529"/>
    </source>
</evidence>
<dbReference type="PANTHER" id="PTHR38107">
    <property type="match status" value="1"/>
</dbReference>
<dbReference type="AlphaFoldDB" id="A0A2D3TF80"/>
<dbReference type="GO" id="GO:0042742">
    <property type="term" value="P:defense response to bacterium"/>
    <property type="evidence" value="ECO:0007669"/>
    <property type="project" value="UniProtKB-KW"/>
</dbReference>
<keyword evidence="4 7" id="KW-0378">Hydrolase</keyword>
<dbReference type="RefSeq" id="WP_100096925.1">
    <property type="nucleotide sequence ID" value="NZ_CP017613.1"/>
</dbReference>
<dbReference type="EMBL" id="CP017613">
    <property type="protein sequence ID" value="ATW34373.1"/>
    <property type="molecule type" value="Genomic_DNA"/>
</dbReference>
<gene>
    <name evidence="8" type="ORF">BJP43_09020</name>
</gene>
<dbReference type="EC" id="3.2.1.17" evidence="7"/>
<reference evidence="9" key="2">
    <citation type="submission" date="2017-11" db="EMBL/GenBank/DDBJ databases">
        <title>PacBio sequencing of new strain of the secondary endosymbiont Candidatus Hamiltonella defensa.</title>
        <authorList>
            <person name="Strand M.R."/>
            <person name="Oliver K."/>
        </authorList>
    </citation>
    <scope>NUCLEOTIDE SEQUENCE [LARGE SCALE GENOMIC DNA]</scope>
    <source>
        <strain evidence="9">ZA17</strain>
    </source>
</reference>
<protein>
    <recommendedName>
        <fullName evidence="7">Lysozyme</fullName>
        <ecNumber evidence="7">3.2.1.17</ecNumber>
    </recommendedName>
</protein>
<dbReference type="InterPro" id="IPR023347">
    <property type="entry name" value="Lysozyme_dom_sf"/>
</dbReference>
<organism evidence="8 9">
    <name type="scientific">Candidatus Williamhamiltonella defendens</name>
    <dbReference type="NCBI Taxonomy" id="138072"/>
    <lineage>
        <taxon>Bacteria</taxon>
        <taxon>Pseudomonadati</taxon>
        <taxon>Pseudomonadota</taxon>
        <taxon>Gammaproteobacteria</taxon>
        <taxon>Enterobacterales</taxon>
        <taxon>Enterobacteriaceae</taxon>
        <taxon>aphid secondary symbionts</taxon>
        <taxon>Candidatus Williamhamiltonella</taxon>
    </lineage>
</organism>
<accession>A0A2D3TF80</accession>
<keyword evidence="6 7" id="KW-0326">Glycosidase</keyword>
<dbReference type="PANTHER" id="PTHR38107:SF3">
    <property type="entry name" value="LYSOZYME RRRD-RELATED"/>
    <property type="match status" value="1"/>
</dbReference>
<evidence type="ECO:0000313" key="8">
    <source>
        <dbReference type="EMBL" id="ATW34373.1"/>
    </source>
</evidence>
<dbReference type="GO" id="GO:0003796">
    <property type="term" value="F:lysozyme activity"/>
    <property type="evidence" value="ECO:0007669"/>
    <property type="project" value="UniProtKB-EC"/>
</dbReference>
<dbReference type="InterPro" id="IPR051018">
    <property type="entry name" value="Bacteriophage_GH24"/>
</dbReference>
<reference evidence="9" key="1">
    <citation type="submission" date="2016-10" db="EMBL/GenBank/DDBJ databases">
        <authorList>
            <person name="Chevignon G."/>
        </authorList>
    </citation>
    <scope>NUCLEOTIDE SEQUENCE [LARGE SCALE GENOMIC DNA]</scope>
    <source>
        <strain evidence="9">ZA17</strain>
    </source>
</reference>
<proteinExistence type="inferred from homology"/>
<keyword evidence="5" id="KW-1035">Host cytoplasm</keyword>
<evidence type="ECO:0000313" key="9">
    <source>
        <dbReference type="Proteomes" id="UP000229055"/>
    </source>
</evidence>
<dbReference type="InterPro" id="IPR023346">
    <property type="entry name" value="Lysozyme-like_dom_sf"/>
</dbReference>
<evidence type="ECO:0000256" key="5">
    <source>
        <dbReference type="ARBA" id="ARBA00023200"/>
    </source>
</evidence>
<evidence type="ECO:0000256" key="1">
    <source>
        <dbReference type="ARBA" id="ARBA00000632"/>
    </source>
</evidence>
<comment type="similarity">
    <text evidence="7">Belongs to the glycosyl hydrolase 24 family.</text>
</comment>
<name>A0A2D3TF80_9ENTR</name>
<evidence type="ECO:0000256" key="6">
    <source>
        <dbReference type="ARBA" id="ARBA00023295"/>
    </source>
</evidence>
<dbReference type="GO" id="GO:0031640">
    <property type="term" value="P:killing of cells of another organism"/>
    <property type="evidence" value="ECO:0007669"/>
    <property type="project" value="UniProtKB-KW"/>
</dbReference>
<dbReference type="GO" id="GO:0009253">
    <property type="term" value="P:peptidoglycan catabolic process"/>
    <property type="evidence" value="ECO:0007669"/>
    <property type="project" value="InterPro"/>
</dbReference>
<dbReference type="GO" id="GO:0016998">
    <property type="term" value="P:cell wall macromolecule catabolic process"/>
    <property type="evidence" value="ECO:0007669"/>
    <property type="project" value="InterPro"/>
</dbReference>
<keyword evidence="3 7" id="KW-0081">Bacteriolytic enzyme</keyword>
<evidence type="ECO:0000256" key="7">
    <source>
        <dbReference type="RuleBase" id="RU003788"/>
    </source>
</evidence>
<evidence type="ECO:0000256" key="4">
    <source>
        <dbReference type="ARBA" id="ARBA00022801"/>
    </source>
</evidence>
<dbReference type="Proteomes" id="UP000229055">
    <property type="component" value="Chromosome"/>
</dbReference>
<keyword evidence="2 7" id="KW-0929">Antimicrobial</keyword>
<dbReference type="Pfam" id="PF00959">
    <property type="entry name" value="Phage_lysozyme"/>
    <property type="match status" value="1"/>
</dbReference>
<evidence type="ECO:0000256" key="3">
    <source>
        <dbReference type="ARBA" id="ARBA00022638"/>
    </source>
</evidence>
<dbReference type="Gene3D" id="1.10.530.40">
    <property type="match status" value="1"/>
</dbReference>
<dbReference type="InterPro" id="IPR034690">
    <property type="entry name" value="Endolysin_T4_type"/>
</dbReference>
<dbReference type="SUPFAM" id="SSF53955">
    <property type="entry name" value="Lysozyme-like"/>
    <property type="match status" value="1"/>
</dbReference>
<dbReference type="InterPro" id="IPR033907">
    <property type="entry name" value="Endolysin_autolysin"/>
</dbReference>
<dbReference type="CDD" id="cd00737">
    <property type="entry name" value="lyz_endolysin_autolysin"/>
    <property type="match status" value="1"/>
</dbReference>